<dbReference type="GeneID" id="30158199"/>
<comment type="caution">
    <text evidence="2">The sequence shown here is derived from an EMBL/GenBank/DDBJ whole genome shotgun (WGS) entry which is preliminary data.</text>
</comment>
<protein>
    <submittedName>
        <fullName evidence="2">Uncharacterized protein</fullName>
    </submittedName>
</protein>
<reference evidence="2 3" key="1">
    <citation type="submission" date="2016-06" db="EMBL/GenBank/DDBJ databases">
        <title>Evolution of pathogenesis and genome organization in the Tremellales.</title>
        <authorList>
            <person name="Cuomo C."/>
            <person name="Litvintseva A."/>
            <person name="Heitman J."/>
            <person name="Chen Y."/>
            <person name="Sun S."/>
            <person name="Springer D."/>
            <person name="Dromer F."/>
            <person name="Young S."/>
            <person name="Zeng Q."/>
            <person name="Chapman S."/>
            <person name="Gujja S."/>
            <person name="Saif S."/>
            <person name="Birren B."/>
        </authorList>
    </citation>
    <scope>NUCLEOTIDE SEQUENCE [LARGE SCALE GENOMIC DNA]</scope>
    <source>
        <strain evidence="2 3">CBS 6039</strain>
    </source>
</reference>
<evidence type="ECO:0000313" key="3">
    <source>
        <dbReference type="Proteomes" id="UP000094065"/>
    </source>
</evidence>
<dbReference type="RefSeq" id="XP_018990295.1">
    <property type="nucleotide sequence ID" value="XM_019141488.1"/>
</dbReference>
<evidence type="ECO:0000313" key="2">
    <source>
        <dbReference type="EMBL" id="ODN74514.1"/>
    </source>
</evidence>
<keyword evidence="3" id="KW-1185">Reference proteome</keyword>
<dbReference type="Proteomes" id="UP000094065">
    <property type="component" value="Unassembled WGS sequence"/>
</dbReference>
<feature type="transmembrane region" description="Helical" evidence="1">
    <location>
        <begin position="113"/>
        <end position="131"/>
    </location>
</feature>
<accession>A0A1E3HDW6</accession>
<organism evidence="2 3">
    <name type="scientific">Cryptococcus amylolentus CBS 6039</name>
    <dbReference type="NCBI Taxonomy" id="1295533"/>
    <lineage>
        <taxon>Eukaryota</taxon>
        <taxon>Fungi</taxon>
        <taxon>Dikarya</taxon>
        <taxon>Basidiomycota</taxon>
        <taxon>Agaricomycotina</taxon>
        <taxon>Tremellomycetes</taxon>
        <taxon>Tremellales</taxon>
        <taxon>Cryptococcaceae</taxon>
        <taxon>Cryptococcus</taxon>
    </lineage>
</organism>
<keyword evidence="1" id="KW-0472">Membrane</keyword>
<evidence type="ECO:0000256" key="1">
    <source>
        <dbReference type="SAM" id="Phobius"/>
    </source>
</evidence>
<sequence length="176" mass="18632">MGRLHTSGPRGNSYHVEAGPRFSGSFPLTPSVPTLLHGTQTAIEISSLITPVIYAASSVGYKGKRAPVDRLLRYASFSVLPGFAVGLVGPLAWDFEYWSGEKAEDPSATGRHRFAGTSAILGAVLVPAVFHKYAPIRVLITGGGSLGLGLGALGYTVAGYLKLHPYGLGGRWRHEE</sequence>
<dbReference type="AlphaFoldDB" id="A0A1E3HDW6"/>
<proteinExistence type="predicted"/>
<name>A0A1E3HDW6_9TREE</name>
<keyword evidence="1" id="KW-0812">Transmembrane</keyword>
<feature type="transmembrane region" description="Helical" evidence="1">
    <location>
        <begin position="71"/>
        <end position="93"/>
    </location>
</feature>
<keyword evidence="1" id="KW-1133">Transmembrane helix</keyword>
<dbReference type="EMBL" id="AWGJ01000011">
    <property type="protein sequence ID" value="ODN74514.1"/>
    <property type="molecule type" value="Genomic_DNA"/>
</dbReference>
<feature type="transmembrane region" description="Helical" evidence="1">
    <location>
        <begin position="138"/>
        <end position="161"/>
    </location>
</feature>
<gene>
    <name evidence="2" type="ORF">L202_06890</name>
</gene>